<proteinExistence type="predicted"/>
<evidence type="ECO:0000313" key="1">
    <source>
        <dbReference type="EMBL" id="GME96972.1"/>
    </source>
</evidence>
<protein>
    <submittedName>
        <fullName evidence="1">Unnamed protein product</fullName>
    </submittedName>
</protein>
<gene>
    <name evidence="1" type="ORF">Amon02_001012900</name>
</gene>
<dbReference type="EMBL" id="BSXS01009946">
    <property type="protein sequence ID" value="GME96972.1"/>
    <property type="molecule type" value="Genomic_DNA"/>
</dbReference>
<organism evidence="1 2">
    <name type="scientific">Ambrosiozyma monospora</name>
    <name type="common">Yeast</name>
    <name type="synonym">Endomycopsis monosporus</name>
    <dbReference type="NCBI Taxonomy" id="43982"/>
    <lineage>
        <taxon>Eukaryota</taxon>
        <taxon>Fungi</taxon>
        <taxon>Dikarya</taxon>
        <taxon>Ascomycota</taxon>
        <taxon>Saccharomycotina</taxon>
        <taxon>Pichiomycetes</taxon>
        <taxon>Pichiales</taxon>
        <taxon>Pichiaceae</taxon>
        <taxon>Ambrosiozyma</taxon>
    </lineage>
</organism>
<accession>A0ACB5TWS6</accession>
<sequence>MSNSPARTTPATARDREPRDYNQLYMNILQTPKPVGHLVSSNGSTSNAHRNDSDVSIPSINVDSTAITATPPSSAARPPQISFGSVTPSVFNGATSNPMMLCHGTPSGSSRNGGNGTGANGSGNANGTLAIAMPTTPNSANMLPIPESLLLNTPNQPTSNSAGNGNSIPTSNPTNIKSSNSNNSESKSTSSSSISSSTASSASSSATKSTTSTSTSTSSTTTSNPAQRFPSQQQQQQQQQQQAITTPATPKNNNSRFFRNNQLDKTPGFSMSDYVNIFTPSPRLTKTPDFHQIQFQNLNQFGQNPNPNPNPNQPQLHFQQAGGQGQGQGGQAGQGQGHFMGGVVKPVVLMYSNGNGNGNSANGNGGGANSLDGILGMGVTNRNGNGQGQGNGQGSRNVSGGGSNLKC</sequence>
<name>A0ACB5TWS6_AMBMO</name>
<dbReference type="Proteomes" id="UP001165064">
    <property type="component" value="Unassembled WGS sequence"/>
</dbReference>
<evidence type="ECO:0000313" key="2">
    <source>
        <dbReference type="Proteomes" id="UP001165064"/>
    </source>
</evidence>
<reference evidence="1" key="1">
    <citation type="submission" date="2023-04" db="EMBL/GenBank/DDBJ databases">
        <title>Ambrosiozyma monospora NBRC 10751.</title>
        <authorList>
            <person name="Ichikawa N."/>
            <person name="Sato H."/>
            <person name="Tonouchi N."/>
        </authorList>
    </citation>
    <scope>NUCLEOTIDE SEQUENCE</scope>
    <source>
        <strain evidence="1">NBRC 10751</strain>
    </source>
</reference>
<keyword evidence="2" id="KW-1185">Reference proteome</keyword>
<comment type="caution">
    <text evidence="1">The sequence shown here is derived from an EMBL/GenBank/DDBJ whole genome shotgun (WGS) entry which is preliminary data.</text>
</comment>